<sequence length="101" mass="12053">MLASIRPLLARHIKNRQLHFPHDIHLSSVTIPRQCRLSYHKGCKYHVNCQALYMLTSLQGYKVVFIWSVDPCGSANCLYSIHERHPPQKHHRREMQRYLEY</sequence>
<gene>
    <name evidence="1" type="ORF">GRJ2_001277000</name>
</gene>
<keyword evidence="2" id="KW-1185">Reference proteome</keyword>
<dbReference type="Proteomes" id="UP001623348">
    <property type="component" value="Unassembled WGS sequence"/>
</dbReference>
<reference evidence="1 2" key="1">
    <citation type="submission" date="2024-06" db="EMBL/GenBank/DDBJ databases">
        <title>The draft genome of Grus japonensis, version 3.</title>
        <authorList>
            <person name="Nabeshima K."/>
            <person name="Suzuki S."/>
            <person name="Onuma M."/>
        </authorList>
    </citation>
    <scope>NUCLEOTIDE SEQUENCE [LARGE SCALE GENOMIC DNA]</scope>
    <source>
        <strain evidence="1 2">451A</strain>
    </source>
</reference>
<comment type="caution">
    <text evidence="1">The sequence shown here is derived from an EMBL/GenBank/DDBJ whole genome shotgun (WGS) entry which is preliminary data.</text>
</comment>
<organism evidence="1 2">
    <name type="scientific">Grus japonensis</name>
    <name type="common">Japanese crane</name>
    <name type="synonym">Red-crowned crane</name>
    <dbReference type="NCBI Taxonomy" id="30415"/>
    <lineage>
        <taxon>Eukaryota</taxon>
        <taxon>Metazoa</taxon>
        <taxon>Chordata</taxon>
        <taxon>Craniata</taxon>
        <taxon>Vertebrata</taxon>
        <taxon>Euteleostomi</taxon>
        <taxon>Archelosauria</taxon>
        <taxon>Archosauria</taxon>
        <taxon>Dinosauria</taxon>
        <taxon>Saurischia</taxon>
        <taxon>Theropoda</taxon>
        <taxon>Coelurosauria</taxon>
        <taxon>Aves</taxon>
        <taxon>Neognathae</taxon>
        <taxon>Neoaves</taxon>
        <taxon>Gruiformes</taxon>
        <taxon>Gruidae</taxon>
        <taxon>Grus</taxon>
    </lineage>
</organism>
<dbReference type="AlphaFoldDB" id="A0ABC9WSN8"/>
<accession>A0ABC9WSN8</accession>
<proteinExistence type="predicted"/>
<evidence type="ECO:0000313" key="1">
    <source>
        <dbReference type="EMBL" id="GAB0188117.1"/>
    </source>
</evidence>
<evidence type="ECO:0000313" key="2">
    <source>
        <dbReference type="Proteomes" id="UP001623348"/>
    </source>
</evidence>
<name>A0ABC9WSN8_GRUJA</name>
<dbReference type="EMBL" id="BAAFJT010000004">
    <property type="protein sequence ID" value="GAB0188117.1"/>
    <property type="molecule type" value="Genomic_DNA"/>
</dbReference>
<protein>
    <submittedName>
        <fullName evidence="1">Uncharacterized protein</fullName>
    </submittedName>
</protein>